<comment type="caution">
    <text evidence="1">The sequence shown here is derived from an EMBL/GenBank/DDBJ whole genome shotgun (WGS) entry which is preliminary data.</text>
</comment>
<name>A0A420BG62_SPHD1</name>
<dbReference type="InterPro" id="IPR036388">
    <property type="entry name" value="WH-like_DNA-bd_sf"/>
</dbReference>
<accession>A0A420BG62</accession>
<evidence type="ECO:0000313" key="1">
    <source>
        <dbReference type="EMBL" id="RKE55714.1"/>
    </source>
</evidence>
<proteinExistence type="predicted"/>
<sequence length="111" mass="13114">MVRYGSETRSSDSTIYSIRDMEVLISSLTSNGHKLTPQRLHIIKHLWRKVIIDNIDDLYVELRTIQHISWATLYSTIKLLHALGWLELRGNGPRGRYYRWIRKDFKAVDLC</sequence>
<dbReference type="Proteomes" id="UP000286246">
    <property type="component" value="Unassembled WGS sequence"/>
</dbReference>
<dbReference type="Gene3D" id="1.10.10.10">
    <property type="entry name" value="Winged helix-like DNA-binding domain superfamily/Winged helix DNA-binding domain"/>
    <property type="match status" value="1"/>
</dbReference>
<dbReference type="OrthoDB" id="769086at2"/>
<evidence type="ECO:0000313" key="2">
    <source>
        <dbReference type="Proteomes" id="UP000286246"/>
    </source>
</evidence>
<keyword evidence="2" id="KW-1185">Reference proteome</keyword>
<dbReference type="Pfam" id="PF01475">
    <property type="entry name" value="FUR"/>
    <property type="match status" value="1"/>
</dbReference>
<gene>
    <name evidence="1" type="ORF">DFQ12_0550</name>
</gene>
<dbReference type="GO" id="GO:0003700">
    <property type="term" value="F:DNA-binding transcription factor activity"/>
    <property type="evidence" value="ECO:0007669"/>
    <property type="project" value="InterPro"/>
</dbReference>
<dbReference type="InterPro" id="IPR036390">
    <property type="entry name" value="WH_DNA-bd_sf"/>
</dbReference>
<dbReference type="AlphaFoldDB" id="A0A420BG62"/>
<organism evidence="1 2">
    <name type="scientific">Sphingobacterium detergens</name>
    <dbReference type="NCBI Taxonomy" id="1145106"/>
    <lineage>
        <taxon>Bacteria</taxon>
        <taxon>Pseudomonadati</taxon>
        <taxon>Bacteroidota</taxon>
        <taxon>Sphingobacteriia</taxon>
        <taxon>Sphingobacteriales</taxon>
        <taxon>Sphingobacteriaceae</taxon>
        <taxon>Sphingobacterium</taxon>
    </lineage>
</organism>
<dbReference type="EMBL" id="RAPY01000001">
    <property type="protein sequence ID" value="RKE55714.1"/>
    <property type="molecule type" value="Genomic_DNA"/>
</dbReference>
<dbReference type="InterPro" id="IPR002481">
    <property type="entry name" value="FUR"/>
</dbReference>
<reference evidence="1 2" key="1">
    <citation type="submission" date="2018-09" db="EMBL/GenBank/DDBJ databases">
        <title>Genomic Encyclopedia of Type Strains, Phase III (KMG-III): the genomes of soil and plant-associated and newly described type strains.</title>
        <authorList>
            <person name="Whitman W."/>
        </authorList>
    </citation>
    <scope>NUCLEOTIDE SEQUENCE [LARGE SCALE GENOMIC DNA]</scope>
    <source>
        <strain evidence="1 2">CECT 7938</strain>
    </source>
</reference>
<protein>
    <submittedName>
        <fullName evidence="1">Ferric uptake regulator family protein</fullName>
    </submittedName>
</protein>
<dbReference type="SUPFAM" id="SSF46785">
    <property type="entry name" value="Winged helix' DNA-binding domain"/>
    <property type="match status" value="1"/>
</dbReference>